<evidence type="ECO:0000313" key="2">
    <source>
        <dbReference type="EMBL" id="CEK71205.1"/>
    </source>
</evidence>
<dbReference type="EMBL" id="HACG01024337">
    <property type="protein sequence ID" value="CEK71202.1"/>
    <property type="molecule type" value="Transcribed_RNA"/>
</dbReference>
<evidence type="ECO:0000313" key="1">
    <source>
        <dbReference type="EMBL" id="CEK71202.1"/>
    </source>
</evidence>
<dbReference type="AlphaFoldDB" id="A0A0B6ZS37"/>
<name>A0A0B6ZS37_9EUPU</name>
<protein>
    <recommendedName>
        <fullName evidence="3">RNase H type-1 domain-containing protein</fullName>
    </recommendedName>
</protein>
<sequence length="54" mass="5766">MEATMNGGLGVYIKHSYAITVSLVDPTGQTCATYKAELSALLMASHHMNKLQAP</sequence>
<accession>A0A0B6ZS37</accession>
<dbReference type="EMBL" id="HACG01024340">
    <property type="protein sequence ID" value="CEK71205.1"/>
    <property type="molecule type" value="Transcribed_RNA"/>
</dbReference>
<reference evidence="1" key="1">
    <citation type="submission" date="2014-12" db="EMBL/GenBank/DDBJ databases">
        <title>Insight into the proteome of Arion vulgaris.</title>
        <authorList>
            <person name="Aradska J."/>
            <person name="Bulat T."/>
            <person name="Smidak R."/>
            <person name="Sarate P."/>
            <person name="Gangsoo J."/>
            <person name="Sialana F."/>
            <person name="Bilban M."/>
            <person name="Lubec G."/>
        </authorList>
    </citation>
    <scope>NUCLEOTIDE SEQUENCE</scope>
    <source>
        <tissue evidence="1">Skin</tissue>
    </source>
</reference>
<feature type="non-terminal residue" evidence="1">
    <location>
        <position position="54"/>
    </location>
</feature>
<gene>
    <name evidence="1" type="primary">ORF77348</name>
    <name evidence="2" type="synonym">ORF77357</name>
</gene>
<organism evidence="1">
    <name type="scientific">Arion vulgaris</name>
    <dbReference type="NCBI Taxonomy" id="1028688"/>
    <lineage>
        <taxon>Eukaryota</taxon>
        <taxon>Metazoa</taxon>
        <taxon>Spiralia</taxon>
        <taxon>Lophotrochozoa</taxon>
        <taxon>Mollusca</taxon>
        <taxon>Gastropoda</taxon>
        <taxon>Heterobranchia</taxon>
        <taxon>Euthyneura</taxon>
        <taxon>Panpulmonata</taxon>
        <taxon>Eupulmonata</taxon>
        <taxon>Stylommatophora</taxon>
        <taxon>Helicina</taxon>
        <taxon>Arionoidea</taxon>
        <taxon>Arionidae</taxon>
        <taxon>Arion</taxon>
    </lineage>
</organism>
<evidence type="ECO:0008006" key="3">
    <source>
        <dbReference type="Google" id="ProtNLM"/>
    </source>
</evidence>
<proteinExistence type="predicted"/>